<name>A0A1Z4JH29_LEPBY</name>
<sequence length="270" mass="31802">MTARFLKKFLNLGHFPKWLKKLDVLQFLRFIFRYDRACFQKEKSVSELPRYESKSVREAGKQFYVNSQGLRIPSVTTILNATKSREDRDRLFSWQQRIGVEQAAEITKSASRRGTGTHRYIQKFLQGQEVECPESIRPYWESVEPIVQAVEAVRLVEGVVIHDQLGYAGVVDCVASYEGVPCICEWKTSDRPKKTVDRLFDYPLQIVAYCGAVNQLYRDYDLNIRHALLVVAIPEMPAEVFWFEPSAIEEYWQQWEARVHQYWRRQGYFR</sequence>
<keyword evidence="2" id="KW-1185">Reference proteome</keyword>
<dbReference type="Proteomes" id="UP000217895">
    <property type="component" value="Chromosome"/>
</dbReference>
<evidence type="ECO:0008006" key="3">
    <source>
        <dbReference type="Google" id="ProtNLM"/>
    </source>
</evidence>
<gene>
    <name evidence="1" type="ORF">NIES2135_28000</name>
</gene>
<dbReference type="HAMAP" id="MF_03030">
    <property type="entry name" value="MGME1"/>
    <property type="match status" value="1"/>
</dbReference>
<reference evidence="1 2" key="1">
    <citation type="submission" date="2017-06" db="EMBL/GenBank/DDBJ databases">
        <title>Genome sequencing of cyanobaciteial culture collection at National Institute for Environmental Studies (NIES).</title>
        <authorList>
            <person name="Hirose Y."/>
            <person name="Shimura Y."/>
            <person name="Fujisawa T."/>
            <person name="Nakamura Y."/>
            <person name="Kawachi M."/>
        </authorList>
    </citation>
    <scope>NUCLEOTIDE SEQUENCE [LARGE SCALE GENOMIC DNA]</scope>
    <source>
        <strain evidence="1 2">NIES-2135</strain>
    </source>
</reference>
<organism evidence="1 2">
    <name type="scientific">Leptolyngbya boryana NIES-2135</name>
    <dbReference type="NCBI Taxonomy" id="1973484"/>
    <lineage>
        <taxon>Bacteria</taxon>
        <taxon>Bacillati</taxon>
        <taxon>Cyanobacteriota</taxon>
        <taxon>Cyanophyceae</taxon>
        <taxon>Leptolyngbyales</taxon>
        <taxon>Leptolyngbyaceae</taxon>
        <taxon>Leptolyngbya group</taxon>
        <taxon>Leptolyngbya</taxon>
    </lineage>
</organism>
<evidence type="ECO:0000313" key="1">
    <source>
        <dbReference type="EMBL" id="BAY55973.1"/>
    </source>
</evidence>
<dbReference type="InterPro" id="IPR011604">
    <property type="entry name" value="PDDEXK-like_dom_sf"/>
</dbReference>
<evidence type="ECO:0000313" key="2">
    <source>
        <dbReference type="Proteomes" id="UP000217895"/>
    </source>
</evidence>
<dbReference type="Gene3D" id="3.90.320.10">
    <property type="match status" value="1"/>
</dbReference>
<dbReference type="EMBL" id="AP018203">
    <property type="protein sequence ID" value="BAY55973.1"/>
    <property type="molecule type" value="Genomic_DNA"/>
</dbReference>
<dbReference type="PANTHER" id="PTHR31340:SF3">
    <property type="entry name" value="MITOCHONDRIAL GENOME MAINTENANCE EXONUCLEASE 1"/>
    <property type="match status" value="1"/>
</dbReference>
<proteinExistence type="inferred from homology"/>
<dbReference type="GO" id="GO:0008297">
    <property type="term" value="F:single-stranded DNA exodeoxyribonuclease activity"/>
    <property type="evidence" value="ECO:0007669"/>
    <property type="project" value="TreeGrafter"/>
</dbReference>
<dbReference type="AlphaFoldDB" id="A0A1Z4JH29"/>
<accession>A0A1Z4JH29</accession>
<dbReference type="PANTHER" id="PTHR31340">
    <property type="entry name" value="MITOCHONDRIAL GENOME MAINTENANCE EXONUCLEASE 1"/>
    <property type="match status" value="1"/>
</dbReference>
<protein>
    <recommendedName>
        <fullName evidence="3">PD-(D/E)XK endonuclease-like domain-containing protein</fullName>
    </recommendedName>
</protein>